<feature type="domain" description="Stress-response A/B barrel" evidence="1">
    <location>
        <begin position="26"/>
        <end position="122"/>
    </location>
</feature>
<protein>
    <submittedName>
        <fullName evidence="2">Dabb family protein</fullName>
    </submittedName>
</protein>
<comment type="caution">
    <text evidence="2">The sequence shown here is derived from an EMBL/GenBank/DDBJ whole genome shotgun (WGS) entry which is preliminary data.</text>
</comment>
<dbReference type="InterPro" id="IPR013097">
    <property type="entry name" value="Dabb"/>
</dbReference>
<dbReference type="Gene3D" id="3.30.70.100">
    <property type="match status" value="1"/>
</dbReference>
<dbReference type="Proteomes" id="UP000282832">
    <property type="component" value="Unassembled WGS sequence"/>
</dbReference>
<gene>
    <name evidence="2" type="ORF">EOJ36_09080</name>
</gene>
<dbReference type="SUPFAM" id="SSF54909">
    <property type="entry name" value="Dimeric alpha+beta barrel"/>
    <property type="match status" value="1"/>
</dbReference>
<organism evidence="2 3">
    <name type="scientific">Sandaracinomonas limnophila</name>
    <dbReference type="NCBI Taxonomy" id="1862386"/>
    <lineage>
        <taxon>Bacteria</taxon>
        <taxon>Pseudomonadati</taxon>
        <taxon>Bacteroidota</taxon>
        <taxon>Cytophagia</taxon>
        <taxon>Cytophagales</taxon>
        <taxon>Flectobacillaceae</taxon>
        <taxon>Sandaracinomonas</taxon>
    </lineage>
</organism>
<evidence type="ECO:0000313" key="2">
    <source>
        <dbReference type="EMBL" id="RVU24071.1"/>
    </source>
</evidence>
<dbReference type="PROSITE" id="PS51502">
    <property type="entry name" value="S_R_A_B_BARREL"/>
    <property type="match status" value="1"/>
</dbReference>
<accession>A0A437PP61</accession>
<name>A0A437PP61_9BACT</name>
<evidence type="ECO:0000259" key="1">
    <source>
        <dbReference type="PROSITE" id="PS51502"/>
    </source>
</evidence>
<dbReference type="OrthoDB" id="7189263at2"/>
<dbReference type="InterPro" id="IPR011008">
    <property type="entry name" value="Dimeric_a/b-barrel"/>
</dbReference>
<sequence length="125" mass="14323">MKRRTFMAGAGALTSVSLPSKPKKYLVHHAIFWLKNPTSESDKNKLIEGLETLRAVSYIQELHVGALASTEKRDVVDTSWQVSEVMFFNNTQDQKSYQDHPIHQAFVKNYSHLWSKVLVYDAQDV</sequence>
<dbReference type="Pfam" id="PF07876">
    <property type="entry name" value="Dabb"/>
    <property type="match status" value="1"/>
</dbReference>
<dbReference type="EMBL" id="SACY01000004">
    <property type="protein sequence ID" value="RVU24071.1"/>
    <property type="molecule type" value="Genomic_DNA"/>
</dbReference>
<dbReference type="AlphaFoldDB" id="A0A437PP61"/>
<proteinExistence type="predicted"/>
<reference evidence="2 3" key="1">
    <citation type="submission" date="2019-01" db="EMBL/GenBank/DDBJ databases">
        <authorList>
            <person name="Chen W.-M."/>
        </authorList>
    </citation>
    <scope>NUCLEOTIDE SEQUENCE [LARGE SCALE GENOMIC DNA]</scope>
    <source>
        <strain evidence="2 3">FSY-15</strain>
    </source>
</reference>
<evidence type="ECO:0000313" key="3">
    <source>
        <dbReference type="Proteomes" id="UP000282832"/>
    </source>
</evidence>
<dbReference type="RefSeq" id="WP_127804589.1">
    <property type="nucleotide sequence ID" value="NZ_SACY01000004.1"/>
</dbReference>
<dbReference type="SMART" id="SM00886">
    <property type="entry name" value="Dabb"/>
    <property type="match status" value="1"/>
</dbReference>
<keyword evidence="3" id="KW-1185">Reference proteome</keyword>